<evidence type="ECO:0000256" key="1">
    <source>
        <dbReference type="ARBA" id="ARBA00010592"/>
    </source>
</evidence>
<evidence type="ECO:0000256" key="6">
    <source>
        <dbReference type="ARBA" id="ARBA00046388"/>
    </source>
</evidence>
<dbReference type="Pfam" id="PF01159">
    <property type="entry name" value="Ribosomal_L6e"/>
    <property type="match status" value="1"/>
</dbReference>
<dbReference type="Gene3D" id="2.30.30.30">
    <property type="match status" value="1"/>
</dbReference>
<evidence type="ECO:0000256" key="5">
    <source>
        <dbReference type="ARBA" id="ARBA00035351"/>
    </source>
</evidence>
<dbReference type="RefSeq" id="XP_070852428.1">
    <property type="nucleotide sequence ID" value="XM_070996327.1"/>
</dbReference>
<evidence type="ECO:0000256" key="2">
    <source>
        <dbReference type="ARBA" id="ARBA00022980"/>
    </source>
</evidence>
<name>A0ABM4TR31_DROSZ</name>
<comment type="subunit">
    <text evidence="6">Component of the large ribosomal subunit. May bind IPO9 with low affinity.</text>
</comment>
<organism evidence="7 8">
    <name type="scientific">Drosophila suzukii</name>
    <name type="common">Spotted-wing drosophila fruit fly</name>
    <dbReference type="NCBI Taxonomy" id="28584"/>
    <lineage>
        <taxon>Eukaryota</taxon>
        <taxon>Metazoa</taxon>
        <taxon>Ecdysozoa</taxon>
        <taxon>Arthropoda</taxon>
        <taxon>Hexapoda</taxon>
        <taxon>Insecta</taxon>
        <taxon>Pterygota</taxon>
        <taxon>Neoptera</taxon>
        <taxon>Endopterygota</taxon>
        <taxon>Diptera</taxon>
        <taxon>Brachycera</taxon>
        <taxon>Muscomorpha</taxon>
        <taxon>Ephydroidea</taxon>
        <taxon>Drosophilidae</taxon>
        <taxon>Drosophila</taxon>
        <taxon>Sophophora</taxon>
    </lineage>
</organism>
<accession>A0ABM4TR31</accession>
<dbReference type="InterPro" id="IPR008991">
    <property type="entry name" value="Translation_prot_SH3-like_sf"/>
</dbReference>
<dbReference type="PANTHER" id="PTHR10715">
    <property type="entry name" value="60S RIBOSOMAL PROTEIN L6"/>
    <property type="match status" value="1"/>
</dbReference>
<dbReference type="Proteomes" id="UP001652628">
    <property type="component" value="Chromosome 3"/>
</dbReference>
<dbReference type="InterPro" id="IPR000915">
    <property type="entry name" value="60S_ribosomal_eL6"/>
</dbReference>
<evidence type="ECO:0000256" key="3">
    <source>
        <dbReference type="ARBA" id="ARBA00023274"/>
    </source>
</evidence>
<dbReference type="PANTHER" id="PTHR10715:SF0">
    <property type="entry name" value="LARGE RIBOSOMAL SUBUNIT PROTEIN EL6"/>
    <property type="match status" value="1"/>
</dbReference>
<dbReference type="CDD" id="cd13156">
    <property type="entry name" value="KOW_RPL6"/>
    <property type="match status" value="1"/>
</dbReference>
<evidence type="ECO:0000313" key="8">
    <source>
        <dbReference type="RefSeq" id="XP_070852428.1"/>
    </source>
</evidence>
<gene>
    <name evidence="8" type="primary">RpL6</name>
</gene>
<dbReference type="InterPro" id="IPR041997">
    <property type="entry name" value="Ribosomal_eL6_KOW"/>
</dbReference>
<keyword evidence="7" id="KW-1185">Reference proteome</keyword>
<dbReference type="InterPro" id="IPR014722">
    <property type="entry name" value="Rib_uL2_dom2"/>
</dbReference>
<dbReference type="SUPFAM" id="SSF50104">
    <property type="entry name" value="Translation proteins SH3-like domain"/>
    <property type="match status" value="1"/>
</dbReference>
<evidence type="ECO:0000256" key="4">
    <source>
        <dbReference type="ARBA" id="ARBA00035233"/>
    </source>
</evidence>
<proteinExistence type="inferred from homology"/>
<dbReference type="GeneID" id="108010846"/>
<protein>
    <recommendedName>
        <fullName evidence="4">Large ribosomal subunit protein eL6</fullName>
    </recommendedName>
    <alternativeName>
        <fullName evidence="5">60S ribosomal protein L6</fullName>
    </alternativeName>
</protein>
<keyword evidence="3" id="KW-0687">Ribonucleoprotein</keyword>
<comment type="similarity">
    <text evidence="1">Belongs to the eukaryotic ribosomal protein eL6 family.</text>
</comment>
<reference evidence="8" key="1">
    <citation type="submission" date="2025-08" db="UniProtKB">
        <authorList>
            <consortium name="RefSeq"/>
        </authorList>
    </citation>
    <scope>IDENTIFICATION</scope>
</reference>
<evidence type="ECO:0000313" key="7">
    <source>
        <dbReference type="Proteomes" id="UP001652628"/>
    </source>
</evidence>
<keyword evidence="2" id="KW-0689">Ribosomal protein</keyword>
<sequence length="266" mass="30227">MCFTMAPVEKAKKVAKSAKKGKKTPVNSYLKGGILRYSKAQMYKRRALYRLKDKKSPVVQKVKVPIKKVKKIGGPKNGGERTVFLKKSKANYPTKTFVKKRPSKANFSEHKRNTRRNLTPGTVLILLAGRHQGKRVVLLKTLASGLLLVTGPFALNSCPLRRVSQRYVIGTSSKVDLGAFKVPEHLNDAYFRRLKAKKDKKSGEADIFAAKKERFVPNEQRKKDQKEVDSALLKVIKAHPEGKFFAKYLQNMFALHSSQYPHRMRF</sequence>